<sequence>MGDYLQLGHMELVPPAERESAVRSYLPHHPVFKQDGSGNIRVVFNASQLDENGVSFNYYLHTGPKLQEDIVIILIRWSFFQFVFTCDIVKMFRQFRVHPDDADWQRIFWRPDVESPVEVYRLTTVTYGTACAPFLACCSLRTTSITAKSRVAPIKVISLPKLELCGAVLLARLVVVLAWLQGHPSKWKTFIANRVSEISSSLPSAVWKHVRSADNPADLATRGETPKSLRESSLWWTGPRWLRKKETEWPNAMEEEFTTDIEAKKAEICLGFSTVHHPNFAEWCLKFSSVDKVIRILAYIHRWRANAKLDRAECRTTWLTAAELAWGKRTLLRIVQQEAFGSESESLNSKNTVSNASCLRRLLPFVDQDGIIRVGGRLQNSYLSEAEKHPVILPSKHHVTDLLIWKAHLTSLHGGPSLVQSQLSRQYWILRGRNFIRGVVRRCVKCARHRAATHTQQMAPLPAARTRPARPFSFTGVDYAGPFLIKSSPGRGQKSYKGYVAVFVCMVVKAVHLEVVSDYISTAFLAAFRRFVARRRLCKVLYSDNGTTFRGADTELRRLFDATSSLSQQVAAEVAKDGVEWTYIPPRAPNFGGLWEANVKGFISPSACYWRKEADIRGVDHRNSTNRGMLKLEAAESA</sequence>
<protein>
    <recommendedName>
        <fullName evidence="1">Integrase catalytic domain-containing protein</fullName>
    </recommendedName>
</protein>
<dbReference type="PANTHER" id="PTHR47331">
    <property type="entry name" value="PHD-TYPE DOMAIN-CONTAINING PROTEIN"/>
    <property type="match status" value="1"/>
</dbReference>
<dbReference type="GeneID" id="103316095"/>
<evidence type="ECO:0000313" key="3">
    <source>
        <dbReference type="Proteomes" id="UP000002358"/>
    </source>
</evidence>
<dbReference type="GO" id="GO:0042575">
    <property type="term" value="C:DNA polymerase complex"/>
    <property type="evidence" value="ECO:0007669"/>
    <property type="project" value="UniProtKB-ARBA"/>
</dbReference>
<evidence type="ECO:0000313" key="2">
    <source>
        <dbReference type="EnsemblMetazoa" id="XP_008206110"/>
    </source>
</evidence>
<dbReference type="Proteomes" id="UP000002358">
    <property type="component" value="Chromosome 4"/>
</dbReference>
<dbReference type="InParanoid" id="A0A7M7H9V2"/>
<dbReference type="PROSITE" id="PS50994">
    <property type="entry name" value="INTEGRASE"/>
    <property type="match status" value="1"/>
</dbReference>
<dbReference type="Gene3D" id="3.30.420.10">
    <property type="entry name" value="Ribonuclease H-like superfamily/Ribonuclease H"/>
    <property type="match status" value="1"/>
</dbReference>
<dbReference type="GO" id="GO:0003676">
    <property type="term" value="F:nucleic acid binding"/>
    <property type="evidence" value="ECO:0007669"/>
    <property type="project" value="InterPro"/>
</dbReference>
<dbReference type="InterPro" id="IPR041588">
    <property type="entry name" value="Integrase_H2C2"/>
</dbReference>
<dbReference type="GO" id="GO:0071897">
    <property type="term" value="P:DNA biosynthetic process"/>
    <property type="evidence" value="ECO:0007669"/>
    <property type="project" value="UniProtKB-ARBA"/>
</dbReference>
<dbReference type="KEGG" id="nvi:103316095"/>
<keyword evidence="3" id="KW-1185">Reference proteome</keyword>
<dbReference type="InterPro" id="IPR036397">
    <property type="entry name" value="RNaseH_sf"/>
</dbReference>
<dbReference type="InterPro" id="IPR043502">
    <property type="entry name" value="DNA/RNA_pol_sf"/>
</dbReference>
<dbReference type="RefSeq" id="XP_008206110.1">
    <property type="nucleotide sequence ID" value="XM_008207888.1"/>
</dbReference>
<dbReference type="SUPFAM" id="SSF56672">
    <property type="entry name" value="DNA/RNA polymerases"/>
    <property type="match status" value="1"/>
</dbReference>
<proteinExistence type="predicted"/>
<dbReference type="EnsemblMetazoa" id="XM_008207888">
    <property type="protein sequence ID" value="XP_008206110"/>
    <property type="gene ID" value="LOC103316095"/>
</dbReference>
<evidence type="ECO:0000259" key="1">
    <source>
        <dbReference type="PROSITE" id="PS50994"/>
    </source>
</evidence>
<name>A0A7M7H9V2_NASVI</name>
<dbReference type="InterPro" id="IPR001584">
    <property type="entry name" value="Integrase_cat-core"/>
</dbReference>
<dbReference type="GO" id="GO:0015074">
    <property type="term" value="P:DNA integration"/>
    <property type="evidence" value="ECO:0007669"/>
    <property type="project" value="InterPro"/>
</dbReference>
<organism evidence="2 3">
    <name type="scientific">Nasonia vitripennis</name>
    <name type="common">Parasitic wasp</name>
    <dbReference type="NCBI Taxonomy" id="7425"/>
    <lineage>
        <taxon>Eukaryota</taxon>
        <taxon>Metazoa</taxon>
        <taxon>Ecdysozoa</taxon>
        <taxon>Arthropoda</taxon>
        <taxon>Hexapoda</taxon>
        <taxon>Insecta</taxon>
        <taxon>Pterygota</taxon>
        <taxon>Neoptera</taxon>
        <taxon>Endopterygota</taxon>
        <taxon>Hymenoptera</taxon>
        <taxon>Apocrita</taxon>
        <taxon>Proctotrupomorpha</taxon>
        <taxon>Chalcidoidea</taxon>
        <taxon>Pteromalidae</taxon>
        <taxon>Pteromalinae</taxon>
        <taxon>Nasonia</taxon>
    </lineage>
</organism>
<dbReference type="PANTHER" id="PTHR47331:SF1">
    <property type="entry name" value="GAG-LIKE PROTEIN"/>
    <property type="match status" value="1"/>
</dbReference>
<accession>A0A7M7H9V2</accession>
<dbReference type="SUPFAM" id="SSF53098">
    <property type="entry name" value="Ribonuclease H-like"/>
    <property type="match status" value="1"/>
</dbReference>
<dbReference type="InterPro" id="IPR008042">
    <property type="entry name" value="Retrotrans_Pao"/>
</dbReference>
<dbReference type="Pfam" id="PF17921">
    <property type="entry name" value="Integrase_H2C2"/>
    <property type="match status" value="1"/>
</dbReference>
<dbReference type="InterPro" id="IPR012337">
    <property type="entry name" value="RNaseH-like_sf"/>
</dbReference>
<feature type="domain" description="Integrase catalytic" evidence="1">
    <location>
        <begin position="467"/>
        <end position="596"/>
    </location>
</feature>
<dbReference type="Pfam" id="PF05380">
    <property type="entry name" value="Peptidase_A17"/>
    <property type="match status" value="1"/>
</dbReference>
<reference evidence="2" key="1">
    <citation type="submission" date="2021-01" db="UniProtKB">
        <authorList>
            <consortium name="EnsemblMetazoa"/>
        </authorList>
    </citation>
    <scope>IDENTIFICATION</scope>
</reference>
<dbReference type="OrthoDB" id="7550652at2759"/>
<dbReference type="AlphaFoldDB" id="A0A7M7H9V2"/>